<keyword evidence="2 3" id="KW-0819">tRNA processing</keyword>
<feature type="binding site" evidence="3">
    <location>
        <position position="111"/>
    </location>
    <ligand>
        <name>carboxy-S-adenosyl-L-methionine</name>
        <dbReference type="ChEBI" id="CHEBI:134278"/>
    </ligand>
</feature>
<dbReference type="PANTHER" id="PTHR43464">
    <property type="entry name" value="METHYLTRANSFERASE"/>
    <property type="match status" value="1"/>
</dbReference>
<dbReference type="EMBL" id="AYLO01000044">
    <property type="protein sequence ID" value="ESS72834.1"/>
    <property type="molecule type" value="Genomic_DNA"/>
</dbReference>
<organism evidence="4 5">
    <name type="scientific">Methyloglobulus morosus KoM1</name>
    <dbReference type="NCBI Taxonomy" id="1116472"/>
    <lineage>
        <taxon>Bacteria</taxon>
        <taxon>Pseudomonadati</taxon>
        <taxon>Pseudomonadota</taxon>
        <taxon>Gammaproteobacteria</taxon>
        <taxon>Methylococcales</taxon>
        <taxon>Methylococcaceae</taxon>
        <taxon>Methyloglobulus</taxon>
    </lineage>
</organism>
<dbReference type="Pfam" id="PF08003">
    <property type="entry name" value="Methyltransf_9"/>
    <property type="match status" value="1"/>
</dbReference>
<dbReference type="OrthoDB" id="9773188at2"/>
<dbReference type="InterPro" id="IPR029063">
    <property type="entry name" value="SAM-dependent_MTases_sf"/>
</dbReference>
<evidence type="ECO:0000313" key="4">
    <source>
        <dbReference type="EMBL" id="ESS72834.1"/>
    </source>
</evidence>
<dbReference type="Proteomes" id="UP000017842">
    <property type="component" value="Unassembled WGS sequence"/>
</dbReference>
<evidence type="ECO:0000256" key="3">
    <source>
        <dbReference type="HAMAP-Rule" id="MF_01590"/>
    </source>
</evidence>
<feature type="binding site" evidence="3">
    <location>
        <position position="92"/>
    </location>
    <ligand>
        <name>carboxy-S-adenosyl-L-methionine</name>
        <dbReference type="ChEBI" id="CHEBI:134278"/>
    </ligand>
</feature>
<comment type="catalytic activity">
    <reaction evidence="3">
        <text>carboxy-S-adenosyl-L-methionine + 5-hydroxyuridine(34) in tRNA = 5-carboxymethoxyuridine(34) in tRNA + S-adenosyl-L-homocysteine + H(+)</text>
        <dbReference type="Rhea" id="RHEA:52848"/>
        <dbReference type="Rhea" id="RHEA-COMP:13381"/>
        <dbReference type="Rhea" id="RHEA-COMP:13383"/>
        <dbReference type="ChEBI" id="CHEBI:15378"/>
        <dbReference type="ChEBI" id="CHEBI:57856"/>
        <dbReference type="ChEBI" id="CHEBI:134278"/>
        <dbReference type="ChEBI" id="CHEBI:136877"/>
        <dbReference type="ChEBI" id="CHEBI:136879"/>
    </reaction>
</comment>
<dbReference type="AlphaFoldDB" id="V5BYB4"/>
<dbReference type="NCBIfam" id="NF011650">
    <property type="entry name" value="PRK15068.1"/>
    <property type="match status" value="1"/>
</dbReference>
<keyword evidence="4" id="KW-0489">Methyltransferase</keyword>
<feature type="binding site" evidence="3">
    <location>
        <position position="131"/>
    </location>
    <ligand>
        <name>carboxy-S-adenosyl-L-methionine</name>
        <dbReference type="ChEBI" id="CHEBI:134278"/>
    </ligand>
</feature>
<gene>
    <name evidence="3 4" type="primary">cmoB</name>
    <name evidence="4" type="ORF">MGMO_45c00660</name>
</gene>
<protein>
    <recommendedName>
        <fullName evidence="3">tRNA U34 carboxymethyltransferase</fullName>
        <ecNumber evidence="3">2.5.1.-</ecNumber>
    </recommendedName>
</protein>
<dbReference type="GO" id="GO:0008168">
    <property type="term" value="F:methyltransferase activity"/>
    <property type="evidence" value="ECO:0007669"/>
    <property type="project" value="UniProtKB-KW"/>
</dbReference>
<keyword evidence="5" id="KW-1185">Reference proteome</keyword>
<dbReference type="RefSeq" id="WP_023494207.1">
    <property type="nucleotide sequence ID" value="NZ_AYLO01000044.1"/>
</dbReference>
<feature type="binding site" evidence="3">
    <location>
        <position position="317"/>
    </location>
    <ligand>
        <name>carboxy-S-adenosyl-L-methionine</name>
        <dbReference type="ChEBI" id="CHEBI:134278"/>
    </ligand>
</feature>
<evidence type="ECO:0000256" key="1">
    <source>
        <dbReference type="ARBA" id="ARBA00022679"/>
    </source>
</evidence>
<dbReference type="NCBIfam" id="TIGR00452">
    <property type="entry name" value="tRNA 5-methoxyuridine(34)/uridine 5-oxyacetic acid(34) synthase CmoB"/>
    <property type="match status" value="1"/>
</dbReference>
<dbReference type="GO" id="GO:0016765">
    <property type="term" value="F:transferase activity, transferring alkyl or aryl (other than methyl) groups"/>
    <property type="evidence" value="ECO:0007669"/>
    <property type="project" value="UniProtKB-UniRule"/>
</dbReference>
<evidence type="ECO:0000313" key="5">
    <source>
        <dbReference type="Proteomes" id="UP000017842"/>
    </source>
</evidence>
<accession>V5BYB4</accession>
<dbReference type="PATRIC" id="fig|1116472.3.peg.1387"/>
<dbReference type="GO" id="GO:0032259">
    <property type="term" value="P:methylation"/>
    <property type="evidence" value="ECO:0007669"/>
    <property type="project" value="UniProtKB-KW"/>
</dbReference>
<dbReference type="GO" id="GO:0002098">
    <property type="term" value="P:tRNA wobble uridine modification"/>
    <property type="evidence" value="ECO:0007669"/>
    <property type="project" value="InterPro"/>
</dbReference>
<feature type="binding site" evidence="3">
    <location>
        <position position="198"/>
    </location>
    <ligand>
        <name>carboxy-S-adenosyl-L-methionine</name>
        <dbReference type="ChEBI" id="CHEBI:134278"/>
    </ligand>
</feature>
<dbReference type="HAMAP" id="MF_01590">
    <property type="entry name" value="tRNA_carboxymethyltr_CmoB"/>
    <property type="match status" value="1"/>
</dbReference>
<comment type="caution">
    <text evidence="4">The sequence shown here is derived from an EMBL/GenBank/DDBJ whole genome shotgun (WGS) entry which is preliminary data.</text>
</comment>
<keyword evidence="1 3" id="KW-0808">Transferase</keyword>
<comment type="function">
    <text evidence="3">Catalyzes carboxymethyl transfer from carboxy-S-adenosyl-L-methionine (Cx-SAM) to 5-hydroxyuridine (ho5U) to form 5-carboxymethoxyuridine (cmo5U) at position 34 in tRNAs.</text>
</comment>
<dbReference type="Gene3D" id="3.40.50.150">
    <property type="entry name" value="Vaccinia Virus protein VP39"/>
    <property type="match status" value="1"/>
</dbReference>
<sequence length="327" mass="37469">MIDYQPLYHALRSAKADVWADRLPQQTSAAFGHARHGHLATWQRLIGSLPEFSTRQRILNTDTVQIGSAHDLDDLAKSTLEAQLKSLHPWRKGPYGLFGIHVDAEWRSDWKWRRVEQHISPLKHRLVLDVGCGNGYYCWRMLGAEAKMVVGIDPMLLNVMQFQFIRKLYGENPPIFVLPLGIEDLPYGLKAFDTVFSMGVLYHRRSPIDHLLELRDCLVPGGELILETLVIDGELGETLLPENRYAQMRNTWFLPSIPTLMSWLKRCGFRNVRLVDVTTTTPEEQRSTEWMTFHSLKDHLDPTDPTLTCEGLPAPQRAIFIAHTSHN</sequence>
<evidence type="ECO:0000256" key="2">
    <source>
        <dbReference type="ARBA" id="ARBA00022694"/>
    </source>
</evidence>
<dbReference type="PANTHER" id="PTHR43464:SF95">
    <property type="entry name" value="TRNA U34 CARBOXYMETHYLTRANSFERASE"/>
    <property type="match status" value="1"/>
</dbReference>
<name>V5BYB4_9GAMM</name>
<feature type="binding site" evidence="3">
    <location>
        <position position="202"/>
    </location>
    <ligand>
        <name>carboxy-S-adenosyl-L-methionine</name>
        <dbReference type="ChEBI" id="CHEBI:134278"/>
    </ligand>
</feature>
<dbReference type="eggNOG" id="COG0500">
    <property type="taxonomic scope" value="Bacteria"/>
</dbReference>
<dbReference type="EC" id="2.5.1.-" evidence="3"/>
<proteinExistence type="inferred from homology"/>
<dbReference type="CDD" id="cd02440">
    <property type="entry name" value="AdoMet_MTases"/>
    <property type="match status" value="1"/>
</dbReference>
<dbReference type="STRING" id="1116472.MGMO_45c00660"/>
<comment type="caution">
    <text evidence="3">Lacks conserved residue(s) required for the propagation of feature annotation.</text>
</comment>
<feature type="binding site" evidence="3">
    <location>
        <position position="106"/>
    </location>
    <ligand>
        <name>carboxy-S-adenosyl-L-methionine</name>
        <dbReference type="ChEBI" id="CHEBI:134278"/>
    </ligand>
</feature>
<comment type="subunit">
    <text evidence="3">Homotetramer.</text>
</comment>
<comment type="similarity">
    <text evidence="3">Belongs to the class I-like SAM-binding methyltransferase superfamily. CmoB family.</text>
</comment>
<dbReference type="SUPFAM" id="SSF53335">
    <property type="entry name" value="S-adenosyl-L-methionine-dependent methyltransferases"/>
    <property type="match status" value="1"/>
</dbReference>
<reference evidence="4 5" key="1">
    <citation type="journal article" date="2013" name="Genome Announc.">
        <title>Draft Genome Sequence of the Methanotrophic Gammaproteobacterium Methyloglobulus morosus DSM 22980 Strain KoM1.</title>
        <authorList>
            <person name="Poehlein A."/>
            <person name="Deutzmann J.S."/>
            <person name="Daniel R."/>
            <person name="Simeonova D.D."/>
        </authorList>
    </citation>
    <scope>NUCLEOTIDE SEQUENCE [LARGE SCALE GENOMIC DNA]</scope>
    <source>
        <strain evidence="4 5">KoM1</strain>
    </source>
</reference>
<dbReference type="InterPro" id="IPR027555">
    <property type="entry name" value="Mo5U34_MeTrfas-like"/>
</dbReference>
<dbReference type="InterPro" id="IPR010017">
    <property type="entry name" value="CmoB"/>
</dbReference>
<feature type="binding site" evidence="3">
    <location>
        <begin position="182"/>
        <end position="183"/>
    </location>
    <ligand>
        <name>carboxy-S-adenosyl-L-methionine</name>
        <dbReference type="ChEBI" id="CHEBI:134278"/>
    </ligand>
</feature>